<organism evidence="7 8">
    <name type="scientific">Candidatus Methylophosphatis roskildensis</name>
    <dbReference type="NCBI Taxonomy" id="2899263"/>
    <lineage>
        <taxon>Bacteria</taxon>
        <taxon>Pseudomonadati</taxon>
        <taxon>Pseudomonadota</taxon>
        <taxon>Betaproteobacteria</taxon>
        <taxon>Nitrosomonadales</taxon>
        <taxon>Sterolibacteriaceae</taxon>
        <taxon>Candidatus Methylophosphatis</taxon>
    </lineage>
</organism>
<evidence type="ECO:0000256" key="2">
    <source>
        <dbReference type="ARBA" id="ARBA00022741"/>
    </source>
</evidence>
<accession>A0A9D7HL42</accession>
<dbReference type="InterPro" id="IPR009926">
    <property type="entry name" value="T3SS_YcgR_PilZN"/>
</dbReference>
<dbReference type="Gene3D" id="2.40.10.220">
    <property type="entry name" value="predicted glycosyltransferase like domains"/>
    <property type="match status" value="1"/>
</dbReference>
<dbReference type="InterPro" id="IPR012349">
    <property type="entry name" value="Split_barrel_FMN-bd"/>
</dbReference>
<gene>
    <name evidence="4" type="primary">ycgR</name>
    <name evidence="7" type="ORF">IPH26_06605</name>
</gene>
<keyword evidence="3 4" id="KW-0975">Bacterial flagellum</keyword>
<keyword evidence="1 4" id="KW-0973">c-di-GMP</keyword>
<dbReference type="InterPro" id="IPR009875">
    <property type="entry name" value="PilZ_domain"/>
</dbReference>
<keyword evidence="7" id="KW-0969">Cilium</keyword>
<evidence type="ECO:0000259" key="6">
    <source>
        <dbReference type="Pfam" id="PF07317"/>
    </source>
</evidence>
<comment type="subunit">
    <text evidence="4">Monomer. Interacts with the flagellar basal bodies.</text>
</comment>
<dbReference type="GO" id="GO:0071945">
    <property type="term" value="P:regulation of bacterial-type flagellum-dependent cell motility by regulation of motor speed"/>
    <property type="evidence" value="ECO:0007669"/>
    <property type="project" value="UniProtKB-UniRule"/>
</dbReference>
<feature type="domain" description="Type III secretion system flagellar brake protein YcgR PilZN" evidence="6">
    <location>
        <begin position="33"/>
        <end position="139"/>
    </location>
</feature>
<dbReference type="InterPro" id="IPR023787">
    <property type="entry name" value="T3SS_YcgR"/>
</dbReference>
<name>A0A9D7HL42_9PROT</name>
<comment type="subcellular location">
    <subcellularLocation>
        <location evidence="4">Bacterial flagellum basal body</location>
    </subcellularLocation>
</comment>
<dbReference type="Proteomes" id="UP000807785">
    <property type="component" value="Unassembled WGS sequence"/>
</dbReference>
<feature type="domain" description="PilZ" evidence="5">
    <location>
        <begin position="141"/>
        <end position="257"/>
    </location>
</feature>
<dbReference type="AlphaFoldDB" id="A0A9D7HL42"/>
<keyword evidence="7" id="KW-0282">Flagellum</keyword>
<evidence type="ECO:0000256" key="4">
    <source>
        <dbReference type="HAMAP-Rule" id="MF_01457"/>
    </source>
</evidence>
<dbReference type="EMBL" id="JADJEV010000003">
    <property type="protein sequence ID" value="MBK6972624.1"/>
    <property type="molecule type" value="Genomic_DNA"/>
</dbReference>
<protein>
    <recommendedName>
        <fullName evidence="4">Flagellar brake protein YcgR</fullName>
    </recommendedName>
    <alternativeName>
        <fullName evidence="4">Cyclic di-GMP binding protein YcgR</fullName>
    </alternativeName>
</protein>
<evidence type="ECO:0000313" key="7">
    <source>
        <dbReference type="EMBL" id="MBK6972624.1"/>
    </source>
</evidence>
<evidence type="ECO:0000256" key="1">
    <source>
        <dbReference type="ARBA" id="ARBA00022636"/>
    </source>
</evidence>
<comment type="function">
    <text evidence="4">Acts as a flagellar brake, regulating swimming and swarming in a bis-(3'-5') cyclic diguanylic acid (c-di-GMP)-dependent manner. Binds 1 c-di-GMP dimer per subunit. Increasing levels of c-di-GMP lead to decreased motility.</text>
</comment>
<keyword evidence="2 4" id="KW-0547">Nucleotide-binding</keyword>
<dbReference type="GO" id="GO:0035438">
    <property type="term" value="F:cyclic-di-GMP binding"/>
    <property type="evidence" value="ECO:0007669"/>
    <property type="project" value="UniProtKB-UniRule"/>
</dbReference>
<comment type="similarity">
    <text evidence="4">Belongs to the YcgR family.</text>
</comment>
<dbReference type="Pfam" id="PF07238">
    <property type="entry name" value="PilZ"/>
    <property type="match status" value="1"/>
</dbReference>
<keyword evidence="7" id="KW-0966">Cell projection</keyword>
<dbReference type="Pfam" id="PF07317">
    <property type="entry name" value="PilZN"/>
    <property type="match status" value="1"/>
</dbReference>
<evidence type="ECO:0000259" key="5">
    <source>
        <dbReference type="Pfam" id="PF07238"/>
    </source>
</evidence>
<evidence type="ECO:0000313" key="8">
    <source>
        <dbReference type="Proteomes" id="UP000807785"/>
    </source>
</evidence>
<dbReference type="Gene3D" id="2.30.110.10">
    <property type="entry name" value="Electron Transport, Fmn-binding Protein, Chain A"/>
    <property type="match status" value="1"/>
</dbReference>
<dbReference type="HAMAP" id="MF_01457">
    <property type="entry name" value="YcgR"/>
    <property type="match status" value="1"/>
</dbReference>
<evidence type="ECO:0000256" key="3">
    <source>
        <dbReference type="ARBA" id="ARBA00023143"/>
    </source>
</evidence>
<proteinExistence type="inferred from homology"/>
<reference evidence="7" key="1">
    <citation type="submission" date="2020-10" db="EMBL/GenBank/DDBJ databases">
        <title>Connecting structure to function with the recovery of over 1000 high-quality activated sludge metagenome-assembled genomes encoding full-length rRNA genes using long-read sequencing.</title>
        <authorList>
            <person name="Singleton C.M."/>
            <person name="Petriglieri F."/>
            <person name="Kristensen J.M."/>
            <person name="Kirkegaard R.H."/>
            <person name="Michaelsen T.Y."/>
            <person name="Andersen M.H."/>
            <person name="Karst S.M."/>
            <person name="Dueholm M.S."/>
            <person name="Nielsen P.H."/>
            <person name="Albertsen M."/>
        </authorList>
    </citation>
    <scope>NUCLEOTIDE SEQUENCE</scope>
    <source>
        <strain evidence="7">Bjer_18-Q3-R1-45_BAT3C.347</strain>
    </source>
</reference>
<dbReference type="GO" id="GO:0071973">
    <property type="term" value="P:bacterial-type flagellum-dependent cell motility"/>
    <property type="evidence" value="ECO:0007669"/>
    <property type="project" value="UniProtKB-UniRule"/>
</dbReference>
<dbReference type="GO" id="GO:0009425">
    <property type="term" value="C:bacterial-type flagellum basal body"/>
    <property type="evidence" value="ECO:0007669"/>
    <property type="project" value="UniProtKB-SubCell"/>
</dbReference>
<comment type="caution">
    <text evidence="7">The sequence shown here is derived from an EMBL/GenBank/DDBJ whole genome shotgun (WGS) entry which is preliminary data.</text>
</comment>
<sequence>MPSTSIEPNPAMTHAEPHPLRFELLKSDDYAHYLQRDRREVRFILRNLIERRAMVSVFFGPTGDFLLTTVLGLSNDENSLYLDWGADEAINARVAASDELTCMTQLDRVKIQFHLQHARPSALEGTKAFVAPVPDAVLRLQRREYYRLSTPSIHGVICSVIVQGEGPEEMRVDARVLDISGGGLAVMVPPEGTPFEPDREFHHCRINLPEIGTIEAKMRVRSVFRISAANGKPMLRAGCQFVRLPDSQVSMIQRYILRVERDRNMRTR</sequence>